<proteinExistence type="predicted"/>
<dbReference type="STRING" id="156994.SAMN04488028_101694"/>
<accession>A0A1M6KSW9</accession>
<dbReference type="AlphaFoldDB" id="A0A1M6KSW9"/>
<reference evidence="2" key="1">
    <citation type="submission" date="2016-11" db="EMBL/GenBank/DDBJ databases">
        <authorList>
            <person name="Varghese N."/>
            <person name="Submissions S."/>
        </authorList>
    </citation>
    <scope>NUCLEOTIDE SEQUENCE [LARGE SCALE GENOMIC DNA]</scope>
    <source>
        <strain evidence="2">DSM 26134</strain>
    </source>
</reference>
<keyword evidence="2" id="KW-1185">Reference proteome</keyword>
<sequence length="71" mass="7861">MSHQPEAMQTIFFHFPTQNTYMPYIFASTVHAALPVRSASQGVSFKDNIPSLPLSDAHLGGFFVYKPLCDG</sequence>
<evidence type="ECO:0000313" key="2">
    <source>
        <dbReference type="Proteomes" id="UP000184474"/>
    </source>
</evidence>
<dbReference type="Proteomes" id="UP000184474">
    <property type="component" value="Unassembled WGS sequence"/>
</dbReference>
<evidence type="ECO:0000313" key="1">
    <source>
        <dbReference type="EMBL" id="SHJ61970.1"/>
    </source>
</evidence>
<protein>
    <submittedName>
        <fullName evidence="1">Uncharacterized protein</fullName>
    </submittedName>
</protein>
<organism evidence="1 2">
    <name type="scientific">Reichenbachiella agariperforans</name>
    <dbReference type="NCBI Taxonomy" id="156994"/>
    <lineage>
        <taxon>Bacteria</taxon>
        <taxon>Pseudomonadati</taxon>
        <taxon>Bacteroidota</taxon>
        <taxon>Cytophagia</taxon>
        <taxon>Cytophagales</taxon>
        <taxon>Reichenbachiellaceae</taxon>
        <taxon>Reichenbachiella</taxon>
    </lineage>
</organism>
<name>A0A1M6KSW9_REIAG</name>
<dbReference type="EMBL" id="FRAA01000001">
    <property type="protein sequence ID" value="SHJ61970.1"/>
    <property type="molecule type" value="Genomic_DNA"/>
</dbReference>
<gene>
    <name evidence="1" type="ORF">SAMN04488028_101694</name>
</gene>